<feature type="domain" description="Siphovirus-type tail component RIFT-related" evidence="1">
    <location>
        <begin position="24"/>
        <end position="118"/>
    </location>
</feature>
<dbReference type="RefSeq" id="WP_071794573.1">
    <property type="nucleotide sequence ID" value="NZ_LZDD01000004.1"/>
</dbReference>
<dbReference type="NCBIfam" id="TIGR01633">
    <property type="entry name" value="phi3626_gp14_N"/>
    <property type="match status" value="1"/>
</dbReference>
<dbReference type="InterPro" id="IPR006520">
    <property type="entry name" value="Dit_BPSPP_N"/>
</dbReference>
<name>A0A1L8MK97_9STRE</name>
<comment type="caution">
    <text evidence="2">The sequence shown here is derived from an EMBL/GenBank/DDBJ whole genome shotgun (WGS) entry which is preliminary data.</text>
</comment>
<reference evidence="3" key="1">
    <citation type="submission" date="2016-06" db="EMBL/GenBank/DDBJ databases">
        <authorList>
            <person name="de Vries S.P.W."/>
            <person name="Hadjirin N.F."/>
            <person name="Lay E.M."/>
            <person name="Zadoks R.N."/>
            <person name="Peacock S.J."/>
            <person name="Parkhill J."/>
            <person name="Grant A.J."/>
            <person name="Mcdougall S."/>
            <person name="Holmes M.A."/>
        </authorList>
    </citation>
    <scope>NUCLEOTIDE SEQUENCE [LARGE SCALE GENOMIC DNA]</scope>
    <source>
        <strain evidence="3">NZ1587</strain>
    </source>
</reference>
<dbReference type="InterPro" id="IPR008841">
    <property type="entry name" value="Siphovirus-type_tail_N"/>
</dbReference>
<dbReference type="AlphaFoldDB" id="A0A1L8MK97"/>
<gene>
    <name evidence="2" type="ORF">A9Q68_09975</name>
</gene>
<protein>
    <submittedName>
        <fullName evidence="2">Phage tail protein</fullName>
    </submittedName>
</protein>
<evidence type="ECO:0000259" key="1">
    <source>
        <dbReference type="Pfam" id="PF05709"/>
    </source>
</evidence>
<dbReference type="OrthoDB" id="3078561at2"/>
<accession>A0A1L8MK97</accession>
<evidence type="ECO:0000313" key="3">
    <source>
        <dbReference type="Proteomes" id="UP000182015"/>
    </source>
</evidence>
<sequence>MVKVFKKMTADGIDLSPYFQIKKIHRPATADITNTVKQYGKRGAQLIEKKYGSKLIKVDIFIKEDILATIDILNSIFIREEFEIIFSDRPDKYFVVTLVDISDPSSEVRNADLTLSFLALDGQEHSTTYKEATDFTEYDDKIVFHLQNNGNKEAFPIITLNHTEENGYVGLVNRLSVFQLGDEEEVDTEPRQHSVVTYNFKESAPQNINQALAIATPNAGRFNDAMQTLDGTLSVKKLWNRSHIYLSSYPATTGTNHAGSITFDIPDGGSLNDYIWWRQIFWCLNINQLGFIKISVSDANGDFLYGVETIKRKKGLETEYNFMVTDGNGGYKNTPLRWKFKATEYNNHNPFNAPRGWSDLTRSDDQVSVHWFGSQYKRTFPELKGRIGTKIHIGIGAFDKRPFMSYALLNEFMYRKDKVTYDFDIPNAFAQGSEVVIDSERDIVTVDNVKNLNIVADGFDSFPVIPVGPSDFEVHFSSWNTKKPIVKLTYEERW</sequence>
<dbReference type="Pfam" id="PF05709">
    <property type="entry name" value="Sipho_tail"/>
    <property type="match status" value="1"/>
</dbReference>
<dbReference type="EMBL" id="LZDD01000004">
    <property type="protein sequence ID" value="OJF71158.1"/>
    <property type="molecule type" value="Genomic_DNA"/>
</dbReference>
<proteinExistence type="predicted"/>
<organism evidence="2 3">
    <name type="scientific">Streptococcus bovimastitidis</name>
    <dbReference type="NCBI Taxonomy" id="1856638"/>
    <lineage>
        <taxon>Bacteria</taxon>
        <taxon>Bacillati</taxon>
        <taxon>Bacillota</taxon>
        <taxon>Bacilli</taxon>
        <taxon>Lactobacillales</taxon>
        <taxon>Streptococcaceae</taxon>
        <taxon>Streptococcus</taxon>
    </lineage>
</organism>
<keyword evidence="3" id="KW-1185">Reference proteome</keyword>
<dbReference type="STRING" id="1856638.A9Q68_09975"/>
<dbReference type="Gene3D" id="2.40.30.200">
    <property type="match status" value="1"/>
</dbReference>
<evidence type="ECO:0000313" key="2">
    <source>
        <dbReference type="EMBL" id="OJF71158.1"/>
    </source>
</evidence>
<dbReference type="Proteomes" id="UP000182015">
    <property type="component" value="Unassembled WGS sequence"/>
</dbReference>